<dbReference type="AlphaFoldDB" id="A0A0E0MHF4"/>
<dbReference type="InterPro" id="IPR056423">
    <property type="entry name" value="BACK_BPM_SPOP"/>
</dbReference>
<proteinExistence type="inferred from homology"/>
<dbReference type="InterPro" id="IPR011333">
    <property type="entry name" value="SKP1/BTB/POZ_sf"/>
</dbReference>
<dbReference type="PROSITE" id="PS50097">
    <property type="entry name" value="BTB"/>
    <property type="match status" value="1"/>
</dbReference>
<dbReference type="SMART" id="SM00225">
    <property type="entry name" value="BTB"/>
    <property type="match status" value="1"/>
</dbReference>
<dbReference type="PANTHER" id="PTHR26379:SF497">
    <property type="entry name" value="BTB_POZ DOMAIN CONTAINING PROTEIN"/>
    <property type="match status" value="1"/>
</dbReference>
<dbReference type="eggNOG" id="KOG1987">
    <property type="taxonomic scope" value="Eukaryota"/>
</dbReference>
<feature type="domain" description="BTB" evidence="3">
    <location>
        <begin position="20"/>
        <end position="84"/>
    </location>
</feature>
<dbReference type="STRING" id="4537.A0A0E0MHF4"/>
<dbReference type="OMA" id="DLHWHLG"/>
<organism evidence="4">
    <name type="scientific">Oryza punctata</name>
    <name type="common">Red rice</name>
    <dbReference type="NCBI Taxonomy" id="4537"/>
    <lineage>
        <taxon>Eukaryota</taxon>
        <taxon>Viridiplantae</taxon>
        <taxon>Streptophyta</taxon>
        <taxon>Embryophyta</taxon>
        <taxon>Tracheophyta</taxon>
        <taxon>Spermatophyta</taxon>
        <taxon>Magnoliopsida</taxon>
        <taxon>Liliopsida</taxon>
        <taxon>Poales</taxon>
        <taxon>Poaceae</taxon>
        <taxon>BOP clade</taxon>
        <taxon>Oryzoideae</taxon>
        <taxon>Oryzeae</taxon>
        <taxon>Oryzinae</taxon>
        <taxon>Oryza</taxon>
    </lineage>
</organism>
<protein>
    <recommendedName>
        <fullName evidence="3">BTB domain-containing protein</fullName>
    </recommendedName>
</protein>
<evidence type="ECO:0000256" key="1">
    <source>
        <dbReference type="ARBA" id="ARBA00004906"/>
    </source>
</evidence>
<comment type="pathway">
    <text evidence="1">Protein modification; protein ubiquitination.</text>
</comment>
<dbReference type="InterPro" id="IPR045005">
    <property type="entry name" value="BPM1-6"/>
</dbReference>
<dbReference type="Gramene" id="OPUNC11G17070.1">
    <property type="protein sequence ID" value="OPUNC11G17070.1"/>
    <property type="gene ID" value="OPUNC11G17070"/>
</dbReference>
<dbReference type="Proteomes" id="UP000026962">
    <property type="component" value="Chromosome 11"/>
</dbReference>
<sequence length="189" mass="20946">MPPPVLGRHLGELLFDDETADVRFGVRGETFPAQRCVLAAQSPVFRAELLGSMKEHAARTIRVDDMKVPVFAALFYFIYTDELSEIYDERVATMAAHLLVAADRLKKSCEDKIVRHLDVGTAATSLALAELHGCPRLKEVILWFLVASPEKSKTIMASEEYQHVITDFPSIATEIVLAMLSANSTKQAN</sequence>
<evidence type="ECO:0000256" key="2">
    <source>
        <dbReference type="ARBA" id="ARBA00010846"/>
    </source>
</evidence>
<dbReference type="SUPFAM" id="SSF54695">
    <property type="entry name" value="POZ domain"/>
    <property type="match status" value="1"/>
</dbReference>
<dbReference type="Pfam" id="PF00651">
    <property type="entry name" value="BTB"/>
    <property type="match status" value="1"/>
</dbReference>
<dbReference type="Gene3D" id="3.30.710.10">
    <property type="entry name" value="Potassium Channel Kv1.1, Chain A"/>
    <property type="match status" value="1"/>
</dbReference>
<reference evidence="4" key="2">
    <citation type="submission" date="2018-05" db="EMBL/GenBank/DDBJ databases">
        <title>OpunRS2 (Oryza punctata Reference Sequence Version 2).</title>
        <authorList>
            <person name="Zhang J."/>
            <person name="Kudrna D."/>
            <person name="Lee S."/>
            <person name="Talag J."/>
            <person name="Welchert J."/>
            <person name="Wing R.A."/>
        </authorList>
    </citation>
    <scope>NUCLEOTIDE SEQUENCE [LARGE SCALE GENOMIC DNA]</scope>
</reference>
<dbReference type="Gene3D" id="1.25.40.420">
    <property type="match status" value="1"/>
</dbReference>
<dbReference type="HOGENOM" id="CLU_004253_2_3_1"/>
<dbReference type="Pfam" id="PF24570">
    <property type="entry name" value="BACK_BPM_SPOP"/>
    <property type="match status" value="1"/>
</dbReference>
<keyword evidence="5" id="KW-1185">Reference proteome</keyword>
<dbReference type="EnsemblPlants" id="OPUNC11G17070.1">
    <property type="protein sequence ID" value="OPUNC11G17070.1"/>
    <property type="gene ID" value="OPUNC11G17070"/>
</dbReference>
<accession>A0A0E0MHF4</accession>
<reference evidence="4" key="1">
    <citation type="submission" date="2015-04" db="UniProtKB">
        <authorList>
            <consortium name="EnsemblPlants"/>
        </authorList>
    </citation>
    <scope>IDENTIFICATION</scope>
</reference>
<dbReference type="GO" id="GO:0016567">
    <property type="term" value="P:protein ubiquitination"/>
    <property type="evidence" value="ECO:0007669"/>
    <property type="project" value="InterPro"/>
</dbReference>
<dbReference type="InterPro" id="IPR000210">
    <property type="entry name" value="BTB/POZ_dom"/>
</dbReference>
<comment type="similarity">
    <text evidence="2">Belongs to the Tdpoz family.</text>
</comment>
<evidence type="ECO:0000259" key="3">
    <source>
        <dbReference type="PROSITE" id="PS50097"/>
    </source>
</evidence>
<evidence type="ECO:0000313" key="5">
    <source>
        <dbReference type="Proteomes" id="UP000026962"/>
    </source>
</evidence>
<name>A0A0E0MHF4_ORYPU</name>
<evidence type="ECO:0000313" key="4">
    <source>
        <dbReference type="EnsemblPlants" id="OPUNC11G17070.1"/>
    </source>
</evidence>
<dbReference type="PANTHER" id="PTHR26379">
    <property type="entry name" value="BTB/POZ AND MATH DOMAIN-CONTAINING PROTEIN 1"/>
    <property type="match status" value="1"/>
</dbReference>